<feature type="domain" description="DC1" evidence="2">
    <location>
        <begin position="15"/>
        <end position="58"/>
    </location>
</feature>
<dbReference type="Pfam" id="PF03107">
    <property type="entry name" value="C1_2"/>
    <property type="match status" value="3"/>
</dbReference>
<dbReference type="PANTHER" id="PTHR46288">
    <property type="entry name" value="PHORBOL-ESTER/DAG-TYPE DOMAIN-CONTAINING PROTEIN"/>
    <property type="match status" value="1"/>
</dbReference>
<dbReference type="PANTHER" id="PTHR46288:SF80">
    <property type="entry name" value="CYSTEINE_HISTIDINE-RICH C1 DOMAIN FAMILY PROTEIN"/>
    <property type="match status" value="1"/>
</dbReference>
<dbReference type="InterPro" id="IPR004146">
    <property type="entry name" value="DC1"/>
</dbReference>
<dbReference type="SUPFAM" id="SSF57889">
    <property type="entry name" value="Cysteine-rich domain"/>
    <property type="match status" value="2"/>
</dbReference>
<dbReference type="AlphaFoldDB" id="A0AAD5ZES9"/>
<reference evidence="3 4" key="1">
    <citation type="journal article" date="2022" name="Cell">
        <title>Repeat-based holocentromeres influence genome architecture and karyotype evolution.</title>
        <authorList>
            <person name="Hofstatter P.G."/>
            <person name="Thangavel G."/>
            <person name="Lux T."/>
            <person name="Neumann P."/>
            <person name="Vondrak T."/>
            <person name="Novak P."/>
            <person name="Zhang M."/>
            <person name="Costa L."/>
            <person name="Castellani M."/>
            <person name="Scott A."/>
            <person name="Toegelov H."/>
            <person name="Fuchs J."/>
            <person name="Mata-Sucre Y."/>
            <person name="Dias Y."/>
            <person name="Vanzela A.L.L."/>
            <person name="Huettel B."/>
            <person name="Almeida C.C.S."/>
            <person name="Simkova H."/>
            <person name="Souza G."/>
            <person name="Pedrosa-Harand A."/>
            <person name="Macas J."/>
            <person name="Mayer K.F.X."/>
            <person name="Houben A."/>
            <person name="Marques A."/>
        </authorList>
    </citation>
    <scope>NUCLEOTIDE SEQUENCE [LARGE SCALE GENOMIC DNA]</scope>
    <source>
        <strain evidence="3">RhyTen1mFocal</strain>
    </source>
</reference>
<name>A0AAD5ZES9_9POAL</name>
<accession>A0AAD5ZES9</accession>
<evidence type="ECO:0000259" key="2">
    <source>
        <dbReference type="Pfam" id="PF03107"/>
    </source>
</evidence>
<evidence type="ECO:0000256" key="1">
    <source>
        <dbReference type="ARBA" id="ARBA00022737"/>
    </source>
</evidence>
<dbReference type="EMBL" id="JAMRDG010000001">
    <property type="protein sequence ID" value="KAJ3696441.1"/>
    <property type="molecule type" value="Genomic_DNA"/>
</dbReference>
<keyword evidence="1" id="KW-0677">Repeat</keyword>
<comment type="caution">
    <text evidence="3">The sequence shown here is derived from an EMBL/GenBank/DDBJ whole genome shotgun (WGS) entry which is preliminary data.</text>
</comment>
<keyword evidence="4" id="KW-1185">Reference proteome</keyword>
<dbReference type="InterPro" id="IPR046349">
    <property type="entry name" value="C1-like_sf"/>
</dbReference>
<proteinExistence type="predicted"/>
<gene>
    <name evidence="3" type="ORF">LUZ61_000146</name>
</gene>
<evidence type="ECO:0000313" key="3">
    <source>
        <dbReference type="EMBL" id="KAJ3696441.1"/>
    </source>
</evidence>
<feature type="domain" description="DC1" evidence="2">
    <location>
        <begin position="124"/>
        <end position="177"/>
    </location>
</feature>
<dbReference type="Proteomes" id="UP001210211">
    <property type="component" value="Unassembled WGS sequence"/>
</dbReference>
<protein>
    <recommendedName>
        <fullName evidence="2">DC1 domain-containing protein</fullName>
    </recommendedName>
</protein>
<organism evidence="3 4">
    <name type="scientific">Rhynchospora tenuis</name>
    <dbReference type="NCBI Taxonomy" id="198213"/>
    <lineage>
        <taxon>Eukaryota</taxon>
        <taxon>Viridiplantae</taxon>
        <taxon>Streptophyta</taxon>
        <taxon>Embryophyta</taxon>
        <taxon>Tracheophyta</taxon>
        <taxon>Spermatophyta</taxon>
        <taxon>Magnoliopsida</taxon>
        <taxon>Liliopsida</taxon>
        <taxon>Poales</taxon>
        <taxon>Cyperaceae</taxon>
        <taxon>Cyperoideae</taxon>
        <taxon>Rhynchosporeae</taxon>
        <taxon>Rhynchospora</taxon>
    </lineage>
</organism>
<evidence type="ECO:0000313" key="4">
    <source>
        <dbReference type="Proteomes" id="UP001210211"/>
    </source>
</evidence>
<sequence>MESINNADRTLIHISHLHPLKLIASPEPRPICHACKIACADQSYGCTDCWYFLHVTCATIGRSMDHPAHPAHTLKFELTPPYPDGTFRCDACGVAGTSFCLRCRECSYDLHLHCAAIPHKVDHPSHQHPLFLVSENADPGNHNGAIYAYCEICRGNVDISKFFYRCNSCNFGGHVACLSPQRLEVWSPGLVAPLPPTPTTQQPQPYGGAIQGANNQRNALLQLQRQKMQAELQLNSSLMFANTMSNVGHDMSSLWDNGHYVRRWI</sequence>
<feature type="domain" description="DC1" evidence="2">
    <location>
        <begin position="68"/>
        <end position="115"/>
    </location>
</feature>